<keyword evidence="7" id="KW-0813">Transport</keyword>
<dbReference type="PANTHER" id="PTHR43649:SF33">
    <property type="entry name" value="POLYGALACTURONAN_RHAMNOGALACTURONAN-BINDING PROTEIN YTCQ"/>
    <property type="match status" value="1"/>
</dbReference>
<dbReference type="InterPro" id="IPR006059">
    <property type="entry name" value="SBP"/>
</dbReference>
<gene>
    <name evidence="7" type="ORF">CLV46_1092</name>
</gene>
<dbReference type="PROSITE" id="PS51257">
    <property type="entry name" value="PROKAR_LIPOPROTEIN"/>
    <property type="match status" value="1"/>
</dbReference>
<keyword evidence="4" id="KW-0564">Palmitate</keyword>
<dbReference type="SUPFAM" id="SSF53850">
    <property type="entry name" value="Periplasmic binding protein-like II"/>
    <property type="match status" value="1"/>
</dbReference>
<evidence type="ECO:0000313" key="8">
    <source>
        <dbReference type="Proteomes" id="UP000228758"/>
    </source>
</evidence>
<proteinExistence type="predicted"/>
<reference evidence="7 8" key="1">
    <citation type="submission" date="2017-11" db="EMBL/GenBank/DDBJ databases">
        <title>Genomic Encyclopedia of Archaeal and Bacterial Type Strains, Phase II (KMG-II): From Individual Species to Whole Genera.</title>
        <authorList>
            <person name="Goeker M."/>
        </authorList>
    </citation>
    <scope>NUCLEOTIDE SEQUENCE [LARGE SCALE GENOMIC DNA]</scope>
    <source>
        <strain evidence="7 8">DSM 27393</strain>
    </source>
</reference>
<feature type="signal peptide" evidence="6">
    <location>
        <begin position="1"/>
        <end position="27"/>
    </location>
</feature>
<dbReference type="OrthoDB" id="4289620at2"/>
<evidence type="ECO:0000256" key="1">
    <source>
        <dbReference type="ARBA" id="ARBA00022475"/>
    </source>
</evidence>
<keyword evidence="7" id="KW-0762">Sugar transport</keyword>
<comment type="caution">
    <text evidence="7">The sequence shown here is derived from an EMBL/GenBank/DDBJ whole genome shotgun (WGS) entry which is preliminary data.</text>
</comment>
<dbReference type="Pfam" id="PF13416">
    <property type="entry name" value="SBP_bac_8"/>
    <property type="match status" value="1"/>
</dbReference>
<sequence length="433" mass="45607">MKLTTRLATATAVLAVGALALTGCTGAGPAAGSDGPIDTSGELSGTIKFQSWSLKNEKFSPYFEDLIAAFEEEHPDVTVEWLDQPGDGYQDKVLSQANSNSLPDVVNLPPDIAYPLVAAGKLVDLAAADSSLEDQYVPGAWEAYTYPGIDGTYGLPWYLGTDLGWWNGAALQQYGADTSALPTTNEELLSLAEQVGEASGGQMPLLSSMPTIDLFASSGIEVMNDDGEFVFNTDEAAAIVDQFASAYQAGALPAEALTGDYGGNADMFKQGKVAYTTAGSGFAGDLQRDAPSIRESVIATPRIGDAPLFVQGVSVSNDSKNKAAALAFAEYLTNTENQVAFAQLALGFVPGTVDGSADVGSLSESVTDPLQKEAMEIVSESMKTARILIPFQWTSAMKTYMDQQLALALKGEVGSKEALDKVVEYANDNLVEY</sequence>
<dbReference type="CDD" id="cd13585">
    <property type="entry name" value="PBP2_TMBP_like"/>
    <property type="match status" value="1"/>
</dbReference>
<dbReference type="Gene3D" id="3.40.190.10">
    <property type="entry name" value="Periplasmic binding protein-like II"/>
    <property type="match status" value="1"/>
</dbReference>
<dbReference type="AlphaFoldDB" id="A0A2M9CHZ8"/>
<dbReference type="PANTHER" id="PTHR43649">
    <property type="entry name" value="ARABINOSE-BINDING PROTEIN-RELATED"/>
    <property type="match status" value="1"/>
</dbReference>
<keyword evidence="2 6" id="KW-0732">Signal</keyword>
<dbReference type="InterPro" id="IPR050490">
    <property type="entry name" value="Bact_solute-bd_prot1"/>
</dbReference>
<evidence type="ECO:0000313" key="7">
    <source>
        <dbReference type="EMBL" id="PJJ71543.1"/>
    </source>
</evidence>
<keyword evidence="8" id="KW-1185">Reference proteome</keyword>
<dbReference type="EMBL" id="PGFF01000001">
    <property type="protein sequence ID" value="PJJ71543.1"/>
    <property type="molecule type" value="Genomic_DNA"/>
</dbReference>
<dbReference type="RefSeq" id="WP_100363835.1">
    <property type="nucleotide sequence ID" value="NZ_PGFF01000001.1"/>
</dbReference>
<organism evidence="7 8">
    <name type="scientific">Diaminobutyricimonas aerilata</name>
    <dbReference type="NCBI Taxonomy" id="1162967"/>
    <lineage>
        <taxon>Bacteria</taxon>
        <taxon>Bacillati</taxon>
        <taxon>Actinomycetota</taxon>
        <taxon>Actinomycetes</taxon>
        <taxon>Micrococcales</taxon>
        <taxon>Microbacteriaceae</taxon>
        <taxon>Diaminobutyricimonas</taxon>
    </lineage>
</organism>
<evidence type="ECO:0000256" key="6">
    <source>
        <dbReference type="SAM" id="SignalP"/>
    </source>
</evidence>
<keyword evidence="3" id="KW-0472">Membrane</keyword>
<evidence type="ECO:0000256" key="2">
    <source>
        <dbReference type="ARBA" id="ARBA00022729"/>
    </source>
</evidence>
<name>A0A2M9CHZ8_9MICO</name>
<evidence type="ECO:0000256" key="4">
    <source>
        <dbReference type="ARBA" id="ARBA00023139"/>
    </source>
</evidence>
<keyword evidence="5" id="KW-0449">Lipoprotein</keyword>
<accession>A0A2M9CHZ8</accession>
<dbReference type="Proteomes" id="UP000228758">
    <property type="component" value="Unassembled WGS sequence"/>
</dbReference>
<evidence type="ECO:0000256" key="3">
    <source>
        <dbReference type="ARBA" id="ARBA00023136"/>
    </source>
</evidence>
<keyword evidence="1" id="KW-1003">Cell membrane</keyword>
<evidence type="ECO:0000256" key="5">
    <source>
        <dbReference type="ARBA" id="ARBA00023288"/>
    </source>
</evidence>
<feature type="chain" id="PRO_5038946130" evidence="6">
    <location>
        <begin position="28"/>
        <end position="433"/>
    </location>
</feature>
<protein>
    <submittedName>
        <fullName evidence="7">Multiple sugar transport system substrate-binding protein</fullName>
    </submittedName>
</protein>